<dbReference type="KEGG" id="sace:GIY23_09250"/>
<gene>
    <name evidence="1" type="ORF">GIY23_09250</name>
</gene>
<protein>
    <submittedName>
        <fullName evidence="1">Uncharacterized protein</fullName>
    </submittedName>
</protein>
<sequence>MGHEAFGVDLAALQQAEQGVRDAVAEIGEEGMGMRKRVWEGSMSVGHDGLAEALGDFGARWEWGVRYLVDDGVDTADALSDTRAWYQKVDDEAIGLLKDGLQLSFGDPTGEMGQWSEKSWSEIRDATTPDYSVESFVEMTEQSGQRVEQVTGWDVPSVGDR</sequence>
<name>A0A5Q3Q766_9PSEU</name>
<dbReference type="RefSeq" id="WP_154076274.1">
    <property type="nucleotide sequence ID" value="NZ_CP045929.1"/>
</dbReference>
<accession>A0A5Q3Q766</accession>
<keyword evidence="2" id="KW-1185">Reference proteome</keyword>
<dbReference type="AlphaFoldDB" id="A0A5Q3Q766"/>
<dbReference type="EMBL" id="CP045929">
    <property type="protein sequence ID" value="QGK69680.1"/>
    <property type="molecule type" value="Genomic_DNA"/>
</dbReference>
<evidence type="ECO:0000313" key="1">
    <source>
        <dbReference type="EMBL" id="QGK69680.1"/>
    </source>
</evidence>
<dbReference type="Proteomes" id="UP000371041">
    <property type="component" value="Chromosome"/>
</dbReference>
<evidence type="ECO:0000313" key="2">
    <source>
        <dbReference type="Proteomes" id="UP000371041"/>
    </source>
</evidence>
<organism evidence="1 2">
    <name type="scientific">Allosaccharopolyspora coralli</name>
    <dbReference type="NCBI Taxonomy" id="2665642"/>
    <lineage>
        <taxon>Bacteria</taxon>
        <taxon>Bacillati</taxon>
        <taxon>Actinomycetota</taxon>
        <taxon>Actinomycetes</taxon>
        <taxon>Pseudonocardiales</taxon>
        <taxon>Pseudonocardiaceae</taxon>
        <taxon>Allosaccharopolyspora</taxon>
    </lineage>
</organism>
<proteinExistence type="predicted"/>
<reference evidence="2" key="1">
    <citation type="submission" date="2019-11" db="EMBL/GenBank/DDBJ databases">
        <title>The complete genome sequence of Saccharopolyspora sp. E2A.</title>
        <authorList>
            <person name="Zhang G."/>
        </authorList>
    </citation>
    <scope>NUCLEOTIDE SEQUENCE [LARGE SCALE GENOMIC DNA]</scope>
    <source>
        <strain evidence="2">E2A</strain>
    </source>
</reference>